<evidence type="ECO:0000256" key="4">
    <source>
        <dbReference type="ARBA" id="ARBA00022500"/>
    </source>
</evidence>
<accession>A0ABU3B741</accession>
<dbReference type="RefSeq" id="WP_311658362.1">
    <property type="nucleotide sequence ID" value="NZ_JAVRHY010000005.1"/>
</dbReference>
<evidence type="ECO:0000256" key="5">
    <source>
        <dbReference type="ARBA" id="ARBA00022692"/>
    </source>
</evidence>
<dbReference type="EMBL" id="JAVRHY010000005">
    <property type="protein sequence ID" value="MDT0618278.1"/>
    <property type="molecule type" value="Genomic_DNA"/>
</dbReference>
<evidence type="ECO:0000313" key="13">
    <source>
        <dbReference type="EMBL" id="MDT0618278.1"/>
    </source>
</evidence>
<comment type="similarity">
    <text evidence="9">Belongs to the methyl-accepting chemotaxis (MCP) protein family.</text>
</comment>
<protein>
    <submittedName>
        <fullName evidence="13">Methyl-accepting chemotaxis protein</fullName>
    </submittedName>
</protein>
<keyword evidence="14" id="KW-1185">Reference proteome</keyword>
<dbReference type="PRINTS" id="PR00260">
    <property type="entry name" value="CHEMTRNSDUCR"/>
</dbReference>
<dbReference type="Gene3D" id="1.10.287.950">
    <property type="entry name" value="Methyl-accepting chemotaxis protein"/>
    <property type="match status" value="1"/>
</dbReference>
<evidence type="ECO:0000256" key="10">
    <source>
        <dbReference type="PROSITE-ProRule" id="PRU00284"/>
    </source>
</evidence>
<evidence type="ECO:0000256" key="3">
    <source>
        <dbReference type="ARBA" id="ARBA00022481"/>
    </source>
</evidence>
<evidence type="ECO:0000256" key="7">
    <source>
        <dbReference type="ARBA" id="ARBA00023136"/>
    </source>
</evidence>
<evidence type="ECO:0000256" key="11">
    <source>
        <dbReference type="SAM" id="MobiDB-lite"/>
    </source>
</evidence>
<dbReference type="InterPro" id="IPR004089">
    <property type="entry name" value="MCPsignal_dom"/>
</dbReference>
<keyword evidence="2" id="KW-1003">Cell membrane</keyword>
<evidence type="ECO:0000256" key="9">
    <source>
        <dbReference type="ARBA" id="ARBA00029447"/>
    </source>
</evidence>
<feature type="compositionally biased region" description="Basic and acidic residues" evidence="11">
    <location>
        <begin position="361"/>
        <end position="370"/>
    </location>
</feature>
<evidence type="ECO:0000256" key="8">
    <source>
        <dbReference type="ARBA" id="ARBA00023224"/>
    </source>
</evidence>
<dbReference type="Pfam" id="PF00015">
    <property type="entry name" value="MCPsignal"/>
    <property type="match status" value="1"/>
</dbReference>
<sequence length="387" mass="41320">MRYKHLVTGVGIPALATLAHVITVSQPVPAALRWTVLAAMLASWGYYVWIRERGLAQSADQSADEAALLDELAETGRSELSLAEAEVERVSTLINDAVAKLTSSFKDINALVREQGGQVRGIVQAGDNGAANVSGFASSVGDLMTHMVGVLADGSQRSTDTVTRIDAMAQHLDGIFALLEDVKSIADQTNLLALNAAIEAARAGEAGRGFAVVAEEVRSLSERSAVFNEQIRKLVTSSREAIANVSDTVGDMASRNQEASKQARSRADGLVRDIEGLNNTLSEALGEVSASSQRIDQAAQVAVRSLQFEDIATQALGAARRHLERVRLMGDNAGELRAPGIAGASREARIQRRVTRQRIAEQADDWREPPHNPVSQVSVAPGNVELF</sequence>
<dbReference type="Proteomes" id="UP001259982">
    <property type="component" value="Unassembled WGS sequence"/>
</dbReference>
<dbReference type="SMART" id="SM00283">
    <property type="entry name" value="MA"/>
    <property type="match status" value="1"/>
</dbReference>
<organism evidence="13 14">
    <name type="scientific">Spectribacter acetivorans</name>
    <dbReference type="NCBI Taxonomy" id="3075603"/>
    <lineage>
        <taxon>Bacteria</taxon>
        <taxon>Pseudomonadati</taxon>
        <taxon>Pseudomonadota</taxon>
        <taxon>Gammaproteobacteria</taxon>
        <taxon>Salinisphaerales</taxon>
        <taxon>Salinisphaeraceae</taxon>
        <taxon>Spectribacter</taxon>
    </lineage>
</organism>
<evidence type="ECO:0000313" key="14">
    <source>
        <dbReference type="Proteomes" id="UP001259982"/>
    </source>
</evidence>
<evidence type="ECO:0000256" key="2">
    <source>
        <dbReference type="ARBA" id="ARBA00022475"/>
    </source>
</evidence>
<dbReference type="PANTHER" id="PTHR32089:SF39">
    <property type="entry name" value="METHYL-ACCEPTING CHEMOTAXIS PROTEIN HLYB"/>
    <property type="match status" value="1"/>
</dbReference>
<evidence type="ECO:0000256" key="6">
    <source>
        <dbReference type="ARBA" id="ARBA00022989"/>
    </source>
</evidence>
<dbReference type="PANTHER" id="PTHR32089">
    <property type="entry name" value="METHYL-ACCEPTING CHEMOTAXIS PROTEIN MCPB"/>
    <property type="match status" value="1"/>
</dbReference>
<keyword evidence="7" id="KW-0472">Membrane</keyword>
<dbReference type="InterPro" id="IPR004090">
    <property type="entry name" value="Chemotax_Me-accpt_rcpt"/>
</dbReference>
<evidence type="ECO:0000259" key="12">
    <source>
        <dbReference type="PROSITE" id="PS50111"/>
    </source>
</evidence>
<comment type="caution">
    <text evidence="13">The sequence shown here is derived from an EMBL/GenBank/DDBJ whole genome shotgun (WGS) entry which is preliminary data.</text>
</comment>
<dbReference type="PROSITE" id="PS50111">
    <property type="entry name" value="CHEMOTAXIS_TRANSDUC_2"/>
    <property type="match status" value="1"/>
</dbReference>
<feature type="region of interest" description="Disordered" evidence="11">
    <location>
        <begin position="361"/>
        <end position="387"/>
    </location>
</feature>
<keyword evidence="6" id="KW-1133">Transmembrane helix</keyword>
<keyword evidence="8 10" id="KW-0807">Transducer</keyword>
<evidence type="ECO:0000256" key="1">
    <source>
        <dbReference type="ARBA" id="ARBA00004651"/>
    </source>
</evidence>
<feature type="domain" description="Methyl-accepting transducer" evidence="12">
    <location>
        <begin position="69"/>
        <end position="310"/>
    </location>
</feature>
<reference evidence="13 14" key="1">
    <citation type="submission" date="2023-09" db="EMBL/GenBank/DDBJ databases">
        <authorList>
            <person name="Rey-Velasco X."/>
        </authorList>
    </citation>
    <scope>NUCLEOTIDE SEQUENCE [LARGE SCALE GENOMIC DNA]</scope>
    <source>
        <strain evidence="13 14">P385</strain>
    </source>
</reference>
<keyword evidence="5" id="KW-0812">Transmembrane</keyword>
<gene>
    <name evidence="13" type="ORF">RM531_07305</name>
</gene>
<keyword evidence="3" id="KW-0488">Methylation</keyword>
<proteinExistence type="inferred from homology"/>
<keyword evidence="4" id="KW-0145">Chemotaxis</keyword>
<comment type="subcellular location">
    <subcellularLocation>
        <location evidence="1">Cell membrane</location>
        <topology evidence="1">Multi-pass membrane protein</topology>
    </subcellularLocation>
</comment>
<dbReference type="SUPFAM" id="SSF58104">
    <property type="entry name" value="Methyl-accepting chemotaxis protein (MCP) signaling domain"/>
    <property type="match status" value="1"/>
</dbReference>
<name>A0ABU3B741_9GAMM</name>